<dbReference type="InterPro" id="IPR052404">
    <property type="entry name" value="SPP1-like_terminase"/>
</dbReference>
<feature type="non-terminal residue" evidence="3">
    <location>
        <position position="120"/>
    </location>
</feature>
<sequence>MKLENDQHERFCQEYLVDLNGTKAAERAKFGKKSARSKASQLLTKVNIQERIAELQAARAKRTEISQDRVLKELACLGHSNIKDYVKHAADGFIQFKDIDKISEEDAKAIEAIKVNYKER</sequence>
<reference evidence="3" key="1">
    <citation type="journal article" date="2014" name="Front. Microbiol.">
        <title>High frequency of phylogenetically diverse reductive dehalogenase-homologous genes in deep subseafloor sedimentary metagenomes.</title>
        <authorList>
            <person name="Kawai M."/>
            <person name="Futagami T."/>
            <person name="Toyoda A."/>
            <person name="Takaki Y."/>
            <person name="Nishi S."/>
            <person name="Hori S."/>
            <person name="Arai W."/>
            <person name="Tsubouchi T."/>
            <person name="Morono Y."/>
            <person name="Uchiyama I."/>
            <person name="Ito T."/>
            <person name="Fujiyama A."/>
            <person name="Inagaki F."/>
            <person name="Takami H."/>
        </authorList>
    </citation>
    <scope>NUCLEOTIDE SEQUENCE</scope>
    <source>
        <strain evidence="3">Expedition CK06-06</strain>
    </source>
</reference>
<dbReference type="InterPro" id="IPR005335">
    <property type="entry name" value="Terminase_ssu"/>
</dbReference>
<dbReference type="Pfam" id="PF03592">
    <property type="entry name" value="Terminase_2"/>
    <property type="match status" value="1"/>
</dbReference>
<comment type="caution">
    <text evidence="3">The sequence shown here is derived from an EMBL/GenBank/DDBJ whole genome shotgun (WGS) entry which is preliminary data.</text>
</comment>
<dbReference type="InterPro" id="IPR038713">
    <property type="entry name" value="Terminase_Gp1_N_sf"/>
</dbReference>
<dbReference type="PANTHER" id="PTHR41328">
    <property type="entry name" value="TERMINASE SMALL SUBUNIT-RELATED"/>
    <property type="match status" value="1"/>
</dbReference>
<organism evidence="3">
    <name type="scientific">marine sediment metagenome</name>
    <dbReference type="NCBI Taxonomy" id="412755"/>
    <lineage>
        <taxon>unclassified sequences</taxon>
        <taxon>metagenomes</taxon>
        <taxon>ecological metagenomes</taxon>
    </lineage>
</organism>
<gene>
    <name evidence="3" type="ORF">S01H4_25108</name>
</gene>
<dbReference type="EMBL" id="BART01011902">
    <property type="protein sequence ID" value="GAG89442.1"/>
    <property type="molecule type" value="Genomic_DNA"/>
</dbReference>
<dbReference type="AlphaFoldDB" id="X1C817"/>
<name>X1C817_9ZZZZ</name>
<protein>
    <recommendedName>
        <fullName evidence="4">Terminase small subunit</fullName>
    </recommendedName>
</protein>
<evidence type="ECO:0000256" key="1">
    <source>
        <dbReference type="ARBA" id="ARBA00022612"/>
    </source>
</evidence>
<evidence type="ECO:0008006" key="4">
    <source>
        <dbReference type="Google" id="ProtNLM"/>
    </source>
</evidence>
<evidence type="ECO:0000313" key="3">
    <source>
        <dbReference type="EMBL" id="GAG89442.1"/>
    </source>
</evidence>
<dbReference type="GO" id="GO:0051276">
    <property type="term" value="P:chromosome organization"/>
    <property type="evidence" value="ECO:0007669"/>
    <property type="project" value="InterPro"/>
</dbReference>
<keyword evidence="1" id="KW-1188">Viral release from host cell</keyword>
<accession>X1C817</accession>
<evidence type="ECO:0000256" key="2">
    <source>
        <dbReference type="ARBA" id="ARBA00023219"/>
    </source>
</evidence>
<dbReference type="PANTHER" id="PTHR41328:SF2">
    <property type="entry name" value="TERMINASE SMALL SUBUNIT"/>
    <property type="match status" value="1"/>
</dbReference>
<dbReference type="Gene3D" id="1.10.10.1400">
    <property type="entry name" value="Terminase, small subunit, N-terminal DNA-binding domain, HTH motif"/>
    <property type="match status" value="1"/>
</dbReference>
<keyword evidence="2" id="KW-0231">Viral genome packaging</keyword>
<proteinExistence type="predicted"/>